<dbReference type="GO" id="GO:0042542">
    <property type="term" value="P:response to hydrogen peroxide"/>
    <property type="evidence" value="ECO:0007669"/>
    <property type="project" value="TreeGrafter"/>
</dbReference>
<keyword evidence="6 9" id="KW-0408">Iron</keyword>
<feature type="compositionally biased region" description="Basic and acidic residues" evidence="10">
    <location>
        <begin position="552"/>
        <end position="565"/>
    </location>
</feature>
<keyword evidence="13" id="KW-1185">Reference proteome</keyword>
<dbReference type="InterPro" id="IPR018028">
    <property type="entry name" value="Catalase"/>
</dbReference>
<dbReference type="Pfam" id="PF06628">
    <property type="entry name" value="Catalase-rel"/>
    <property type="match status" value="1"/>
</dbReference>
<evidence type="ECO:0000256" key="7">
    <source>
        <dbReference type="ARBA" id="ARBA00023324"/>
    </source>
</evidence>
<reference evidence="12" key="1">
    <citation type="submission" date="2020-04" db="EMBL/GenBank/DDBJ databases">
        <title>Peptoniphilus sp. nov. isolated from swine feces.</title>
        <authorList>
            <person name="Ryu S.W."/>
        </authorList>
    </citation>
    <scope>NUCLEOTIDE SEQUENCE [LARGE SCALE GENOMIC DNA]</scope>
    <source>
        <strain evidence="12">AGMB00490</strain>
    </source>
</reference>
<name>A0A848RGL9_9FIRM</name>
<feature type="compositionally biased region" description="Basic and acidic residues" evidence="10">
    <location>
        <begin position="523"/>
        <end position="534"/>
    </location>
</feature>
<sequence>MAENKKKLDPTEKNMAGDPIPSRNQNVSDDPTMRRAGGQVVDNDEDSMTAGMNGHLSVQDLWLFEKQAHFNREVIPERRMHAKGWGAWGEFTVTHDITKYTKAKIFSKIGNKCKVFSRMSTVAGERGAADAERDIRGFAIRFYTEEGNWDVVGNNTPVFFFRDPMKFIDLNHAVKRDPKSHLRSPNTNFDYWSSLPESLLQTTIINSDRGIPSSFRYMHGFGSHTYSMYNEKGTRVWVKFHFRSQQGIQNYTDQEAEMVNGKDRESSGRDLYEAIENGNFPKWKMYIQVMTKEQAKNHPTNPFDLTKMWLKEDYPLIPVGEYVLNKYPDNFFQDVEQVAFSPANIVPGIALSPDRVLQARAFFYSDAQRYRLGVNHHQIPVNSPLGVEHPHDFHRDGQMRVDGNKGAELHYRPNSYGAWQDDPSLEIPHDEGGETKRYDYRADDSDYFTQPGMLFNRMTDEQKLVLFENTARNMGDSTMQIKHRYIRNCYAADPKYGKGVAEALGIDIDTVDLEIKAPKSREEWEKLNARDKELNYPTKPAEPESAKNLPPEGRDTNAKDPKTLIDWESDPYLL</sequence>
<feature type="binding site" description="axial binding residue" evidence="9">
    <location>
        <position position="364"/>
    </location>
    <ligand>
        <name>heme</name>
        <dbReference type="ChEBI" id="CHEBI:30413"/>
    </ligand>
    <ligandPart>
        <name>Fe</name>
        <dbReference type="ChEBI" id="CHEBI:18248"/>
    </ligandPart>
</feature>
<evidence type="ECO:0000256" key="8">
    <source>
        <dbReference type="PIRSR" id="PIRSR038928-1"/>
    </source>
</evidence>
<protein>
    <submittedName>
        <fullName evidence="12">Catalase</fullName>
        <ecNumber evidence="12">1.11.1.6</ecNumber>
    </submittedName>
</protein>
<keyword evidence="5 12" id="KW-0560">Oxidoreductase</keyword>
<evidence type="ECO:0000313" key="13">
    <source>
        <dbReference type="Proteomes" id="UP000568273"/>
    </source>
</evidence>
<dbReference type="AlphaFoldDB" id="A0A848RGL9"/>
<keyword evidence="3 9" id="KW-0349">Heme</keyword>
<organism evidence="12 13">
    <name type="scientific">Peptoniphilus faecalis</name>
    <dbReference type="NCBI Taxonomy" id="2731255"/>
    <lineage>
        <taxon>Bacteria</taxon>
        <taxon>Bacillati</taxon>
        <taxon>Bacillota</taxon>
        <taxon>Tissierellia</taxon>
        <taxon>Tissierellales</taxon>
        <taxon>Peptoniphilaceae</taxon>
        <taxon>Peptoniphilus</taxon>
    </lineage>
</organism>
<dbReference type="SMART" id="SM01060">
    <property type="entry name" value="Catalase"/>
    <property type="match status" value="1"/>
</dbReference>
<dbReference type="GO" id="GO:0005737">
    <property type="term" value="C:cytoplasm"/>
    <property type="evidence" value="ECO:0007669"/>
    <property type="project" value="TreeGrafter"/>
</dbReference>
<dbReference type="GO" id="GO:0042744">
    <property type="term" value="P:hydrogen peroxide catabolic process"/>
    <property type="evidence" value="ECO:0007669"/>
    <property type="project" value="UniProtKB-KW"/>
</dbReference>
<dbReference type="Gene3D" id="2.40.180.10">
    <property type="entry name" value="Catalase core domain"/>
    <property type="match status" value="1"/>
</dbReference>
<accession>A0A848RGL9</accession>
<dbReference type="Pfam" id="PF00199">
    <property type="entry name" value="Catalase"/>
    <property type="match status" value="1"/>
</dbReference>
<dbReference type="FunFam" id="2.40.180.10:FF:000001">
    <property type="entry name" value="Catalase"/>
    <property type="match status" value="1"/>
</dbReference>
<dbReference type="InterPro" id="IPR020835">
    <property type="entry name" value="Catalase_sf"/>
</dbReference>
<dbReference type="Proteomes" id="UP000568273">
    <property type="component" value="Unassembled WGS sequence"/>
</dbReference>
<keyword evidence="7" id="KW-0376">Hydrogen peroxide</keyword>
<dbReference type="PRINTS" id="PR00067">
    <property type="entry name" value="CATALASE"/>
</dbReference>
<keyword evidence="2 12" id="KW-0575">Peroxidase</keyword>
<dbReference type="PROSITE" id="PS51402">
    <property type="entry name" value="CATALASE_3"/>
    <property type="match status" value="1"/>
</dbReference>
<feature type="region of interest" description="Disordered" evidence="10">
    <location>
        <begin position="1"/>
        <end position="46"/>
    </location>
</feature>
<dbReference type="GO" id="GO:0004096">
    <property type="term" value="F:catalase activity"/>
    <property type="evidence" value="ECO:0007669"/>
    <property type="project" value="UniProtKB-EC"/>
</dbReference>
<comment type="cofactor">
    <cofactor evidence="9">
        <name>heme</name>
        <dbReference type="ChEBI" id="CHEBI:30413"/>
    </cofactor>
</comment>
<comment type="similarity">
    <text evidence="1">Belongs to the catalase family.</text>
</comment>
<feature type="active site" evidence="8">
    <location>
        <position position="154"/>
    </location>
</feature>
<feature type="compositionally biased region" description="Basic and acidic residues" evidence="10">
    <location>
        <begin position="1"/>
        <end position="12"/>
    </location>
</feature>
<evidence type="ECO:0000256" key="6">
    <source>
        <dbReference type="ARBA" id="ARBA00023004"/>
    </source>
</evidence>
<evidence type="ECO:0000259" key="11">
    <source>
        <dbReference type="SMART" id="SM01060"/>
    </source>
</evidence>
<dbReference type="GO" id="GO:0046872">
    <property type="term" value="F:metal ion binding"/>
    <property type="evidence" value="ECO:0007669"/>
    <property type="project" value="UniProtKB-KW"/>
</dbReference>
<dbReference type="InterPro" id="IPR011614">
    <property type="entry name" value="Catalase_core"/>
</dbReference>
<dbReference type="PIRSF" id="PIRSF038928">
    <property type="entry name" value="Catalase_clade1-3"/>
    <property type="match status" value="1"/>
</dbReference>
<gene>
    <name evidence="12" type="ORF">HKO22_09570</name>
</gene>
<feature type="region of interest" description="Disordered" evidence="10">
    <location>
        <begin position="523"/>
        <end position="574"/>
    </location>
</feature>
<evidence type="ECO:0000256" key="2">
    <source>
        <dbReference type="ARBA" id="ARBA00022559"/>
    </source>
</evidence>
<evidence type="ECO:0000256" key="5">
    <source>
        <dbReference type="ARBA" id="ARBA00023002"/>
    </source>
</evidence>
<dbReference type="EC" id="1.11.1.6" evidence="12"/>
<dbReference type="SUPFAM" id="SSF56634">
    <property type="entry name" value="Heme-dependent catalase-like"/>
    <property type="match status" value="1"/>
</dbReference>
<dbReference type="PANTHER" id="PTHR11465:SF61">
    <property type="entry name" value="CATALASE"/>
    <property type="match status" value="1"/>
</dbReference>
<evidence type="ECO:0000256" key="4">
    <source>
        <dbReference type="ARBA" id="ARBA00022723"/>
    </source>
</evidence>
<dbReference type="InterPro" id="IPR024711">
    <property type="entry name" value="Catalase_clade1/3"/>
</dbReference>
<evidence type="ECO:0000256" key="9">
    <source>
        <dbReference type="PIRSR" id="PIRSR038928-2"/>
    </source>
</evidence>
<evidence type="ECO:0000313" key="12">
    <source>
        <dbReference type="EMBL" id="NMW85970.1"/>
    </source>
</evidence>
<dbReference type="GO" id="GO:0020037">
    <property type="term" value="F:heme binding"/>
    <property type="evidence" value="ECO:0007669"/>
    <property type="project" value="InterPro"/>
</dbReference>
<dbReference type="PANTHER" id="PTHR11465">
    <property type="entry name" value="CATALASE"/>
    <property type="match status" value="1"/>
</dbReference>
<dbReference type="InterPro" id="IPR010582">
    <property type="entry name" value="Catalase_immune_responsive"/>
</dbReference>
<comment type="caution">
    <text evidence="12">The sequence shown here is derived from an EMBL/GenBank/DDBJ whole genome shotgun (WGS) entry which is preliminary data.</text>
</comment>
<evidence type="ECO:0000256" key="1">
    <source>
        <dbReference type="ARBA" id="ARBA00005329"/>
    </source>
</evidence>
<keyword evidence="4 9" id="KW-0479">Metal-binding</keyword>
<feature type="active site" evidence="8">
    <location>
        <position position="81"/>
    </location>
</feature>
<proteinExistence type="inferred from homology"/>
<feature type="domain" description="Catalase core" evidence="11">
    <location>
        <begin position="34"/>
        <end position="420"/>
    </location>
</feature>
<evidence type="ECO:0000256" key="10">
    <source>
        <dbReference type="SAM" id="MobiDB-lite"/>
    </source>
</evidence>
<evidence type="ECO:0000256" key="3">
    <source>
        <dbReference type="ARBA" id="ARBA00022617"/>
    </source>
</evidence>
<dbReference type="EMBL" id="JABDSR010000017">
    <property type="protein sequence ID" value="NMW85970.1"/>
    <property type="molecule type" value="Genomic_DNA"/>
</dbReference>